<dbReference type="Gene3D" id="1.10.357.10">
    <property type="entry name" value="Tetracycline Repressor, domain 2"/>
    <property type="match status" value="1"/>
</dbReference>
<proteinExistence type="predicted"/>
<accession>A0ABN2YT80</accession>
<feature type="region of interest" description="Disordered" evidence="5">
    <location>
        <begin position="1"/>
        <end position="29"/>
    </location>
</feature>
<feature type="domain" description="HTH tetR-type" evidence="6">
    <location>
        <begin position="27"/>
        <end position="85"/>
    </location>
</feature>
<evidence type="ECO:0000313" key="8">
    <source>
        <dbReference type="Proteomes" id="UP001500443"/>
    </source>
</evidence>
<evidence type="ECO:0000256" key="1">
    <source>
        <dbReference type="ARBA" id="ARBA00023015"/>
    </source>
</evidence>
<dbReference type="InterPro" id="IPR050109">
    <property type="entry name" value="HTH-type_TetR-like_transc_reg"/>
</dbReference>
<evidence type="ECO:0000256" key="3">
    <source>
        <dbReference type="ARBA" id="ARBA00023163"/>
    </source>
</evidence>
<dbReference type="InterPro" id="IPR009057">
    <property type="entry name" value="Homeodomain-like_sf"/>
</dbReference>
<gene>
    <name evidence="7" type="ORF">GCM10009802_40350</name>
</gene>
<reference evidence="7 8" key="1">
    <citation type="journal article" date="2019" name="Int. J. Syst. Evol. Microbiol.">
        <title>The Global Catalogue of Microorganisms (GCM) 10K type strain sequencing project: providing services to taxonomists for standard genome sequencing and annotation.</title>
        <authorList>
            <consortium name="The Broad Institute Genomics Platform"/>
            <consortium name="The Broad Institute Genome Sequencing Center for Infectious Disease"/>
            <person name="Wu L."/>
            <person name="Ma J."/>
        </authorList>
    </citation>
    <scope>NUCLEOTIDE SEQUENCE [LARGE SCALE GENOMIC DNA]</scope>
    <source>
        <strain evidence="7 8">JCM 15481</strain>
    </source>
</reference>
<protein>
    <recommendedName>
        <fullName evidence="6">HTH tetR-type domain-containing protein</fullName>
    </recommendedName>
</protein>
<evidence type="ECO:0000259" key="6">
    <source>
        <dbReference type="PROSITE" id="PS50977"/>
    </source>
</evidence>
<dbReference type="PANTHER" id="PTHR30055:SF234">
    <property type="entry name" value="HTH-TYPE TRANSCRIPTIONAL REGULATOR BETI"/>
    <property type="match status" value="1"/>
</dbReference>
<evidence type="ECO:0000313" key="7">
    <source>
        <dbReference type="EMBL" id="GAA2132084.1"/>
    </source>
</evidence>
<dbReference type="PROSITE" id="PS50977">
    <property type="entry name" value="HTH_TETR_2"/>
    <property type="match status" value="1"/>
</dbReference>
<dbReference type="InterPro" id="IPR001647">
    <property type="entry name" value="HTH_TetR"/>
</dbReference>
<evidence type="ECO:0000256" key="4">
    <source>
        <dbReference type="PROSITE-ProRule" id="PRU00335"/>
    </source>
</evidence>
<dbReference type="EMBL" id="BAAAPF010000142">
    <property type="protein sequence ID" value="GAA2132084.1"/>
    <property type="molecule type" value="Genomic_DNA"/>
</dbReference>
<dbReference type="SUPFAM" id="SSF46689">
    <property type="entry name" value="Homeodomain-like"/>
    <property type="match status" value="1"/>
</dbReference>
<dbReference type="InterPro" id="IPR036271">
    <property type="entry name" value="Tet_transcr_reg_TetR-rel_C_sf"/>
</dbReference>
<feature type="compositionally biased region" description="Basic and acidic residues" evidence="5">
    <location>
        <begin position="121"/>
        <end position="146"/>
    </location>
</feature>
<dbReference type="PANTHER" id="PTHR30055">
    <property type="entry name" value="HTH-TYPE TRANSCRIPTIONAL REGULATOR RUTR"/>
    <property type="match status" value="1"/>
</dbReference>
<keyword evidence="1" id="KW-0805">Transcription regulation</keyword>
<feature type="region of interest" description="Disordered" evidence="5">
    <location>
        <begin position="119"/>
        <end position="146"/>
    </location>
</feature>
<organism evidence="7 8">
    <name type="scientific">Streptomyces synnematoformans</name>
    <dbReference type="NCBI Taxonomy" id="415721"/>
    <lineage>
        <taxon>Bacteria</taxon>
        <taxon>Bacillati</taxon>
        <taxon>Actinomycetota</taxon>
        <taxon>Actinomycetes</taxon>
        <taxon>Kitasatosporales</taxon>
        <taxon>Streptomycetaceae</taxon>
        <taxon>Streptomyces</taxon>
    </lineage>
</organism>
<dbReference type="Proteomes" id="UP001500443">
    <property type="component" value="Unassembled WGS sequence"/>
</dbReference>
<keyword evidence="8" id="KW-1185">Reference proteome</keyword>
<sequence>MPSKGAKESAGVPGDRPSPRRRRADAERSRSAIVDAAVRLLGERPEASVEAIAAAAGVTRQTVYAHYPSRNEVLTAVFDRLTAETDAALDSARLDELPAATGLLRLLDVSWEIADRYPGLRHAEPPPADRRQESEQHRPITDRLERIARRGQESGEFDRGAEPRWLAAATVALGHAAGAEVAAGRMTPAAAAEALRTGVLRLHGADAEARPLPDE</sequence>
<feature type="DNA-binding region" description="H-T-H motif" evidence="4">
    <location>
        <begin position="48"/>
        <end position="67"/>
    </location>
</feature>
<evidence type="ECO:0000256" key="5">
    <source>
        <dbReference type="SAM" id="MobiDB-lite"/>
    </source>
</evidence>
<dbReference type="RefSeq" id="WP_344291418.1">
    <property type="nucleotide sequence ID" value="NZ_BAAAPF010000142.1"/>
</dbReference>
<keyword evidence="3" id="KW-0804">Transcription</keyword>
<comment type="caution">
    <text evidence="7">The sequence shown here is derived from an EMBL/GenBank/DDBJ whole genome shotgun (WGS) entry which is preliminary data.</text>
</comment>
<dbReference type="SUPFAM" id="SSF48498">
    <property type="entry name" value="Tetracyclin repressor-like, C-terminal domain"/>
    <property type="match status" value="1"/>
</dbReference>
<keyword evidence="2 4" id="KW-0238">DNA-binding</keyword>
<dbReference type="Pfam" id="PF00440">
    <property type="entry name" value="TetR_N"/>
    <property type="match status" value="1"/>
</dbReference>
<evidence type="ECO:0000256" key="2">
    <source>
        <dbReference type="ARBA" id="ARBA00023125"/>
    </source>
</evidence>
<name>A0ABN2YT80_9ACTN</name>